<dbReference type="InterPro" id="IPR025075">
    <property type="entry name" value="DUF3916"/>
</dbReference>
<organism evidence="1 2">
    <name type="scientific">Asticcacaulis currens</name>
    <dbReference type="NCBI Taxonomy" id="2984210"/>
    <lineage>
        <taxon>Bacteria</taxon>
        <taxon>Pseudomonadati</taxon>
        <taxon>Pseudomonadota</taxon>
        <taxon>Alphaproteobacteria</taxon>
        <taxon>Caulobacterales</taxon>
        <taxon>Caulobacteraceae</taxon>
        <taxon>Asticcacaulis</taxon>
    </lineage>
</organism>
<dbReference type="RefSeq" id="WP_272742118.1">
    <property type="nucleotide sequence ID" value="NZ_JAQQKW010000009.1"/>
</dbReference>
<comment type="caution">
    <text evidence="1">The sequence shown here is derived from an EMBL/GenBank/DDBJ whole genome shotgun (WGS) entry which is preliminary data.</text>
</comment>
<evidence type="ECO:0000313" key="2">
    <source>
        <dbReference type="Proteomes" id="UP001216595"/>
    </source>
</evidence>
<protein>
    <submittedName>
        <fullName evidence="1">DUF3916 domain-containing protein</fullName>
    </submittedName>
</protein>
<reference evidence="1 2" key="1">
    <citation type="submission" date="2023-01" db="EMBL/GenBank/DDBJ databases">
        <title>Novel species of the genus Asticcacaulis isolated from rivers.</title>
        <authorList>
            <person name="Lu H."/>
        </authorList>
    </citation>
    <scope>NUCLEOTIDE SEQUENCE [LARGE SCALE GENOMIC DNA]</scope>
    <source>
        <strain evidence="1 2">DXS10W</strain>
    </source>
</reference>
<dbReference type="EMBL" id="JAQQKW010000009">
    <property type="protein sequence ID" value="MDC7695451.1"/>
    <property type="molecule type" value="Genomic_DNA"/>
</dbReference>
<evidence type="ECO:0000313" key="1">
    <source>
        <dbReference type="EMBL" id="MDC7695451.1"/>
    </source>
</evidence>
<accession>A0ABT5IGY0</accession>
<keyword evidence="2" id="KW-1185">Reference proteome</keyword>
<name>A0ABT5IGY0_9CAUL</name>
<sequence>MTKRYISDFLYRRQRRTKTIMRNTKVWSQTLADEWPEATPRGRGFNNWKTPVWSGLINPPRSSLHTQRRYIELILRAAAKMQSSKPEHLRHARVTAIISYPDLFRSSVDVFFDQDYWAAFAIRSDVNDLWVPIPTSRSLMKSYGLKVKAGFREQGYSTYWRDDDFDPPYENRQQVWIYSEVM</sequence>
<gene>
    <name evidence="1" type="ORF">PQU94_14310</name>
</gene>
<dbReference type="Pfam" id="PF13079">
    <property type="entry name" value="DUF3916"/>
    <property type="match status" value="1"/>
</dbReference>
<dbReference type="Proteomes" id="UP001216595">
    <property type="component" value="Unassembled WGS sequence"/>
</dbReference>
<proteinExistence type="predicted"/>